<dbReference type="RefSeq" id="WP_143418390.1">
    <property type="nucleotide sequence ID" value="NZ_VJXR01000025.1"/>
</dbReference>
<evidence type="ECO:0000313" key="2">
    <source>
        <dbReference type="Proteomes" id="UP000318693"/>
    </source>
</evidence>
<dbReference type="EMBL" id="VJXR01000025">
    <property type="protein sequence ID" value="TRW45303.1"/>
    <property type="molecule type" value="Genomic_DNA"/>
</dbReference>
<proteinExistence type="predicted"/>
<sequence length="64" mass="6577">MSSIHTTVIENFLSTVESDEAMPPALTAELRELLNGTGKLPDANQIVALVQSHTATQGASAGAA</sequence>
<reference evidence="1 2" key="1">
    <citation type="submission" date="2019-07" db="EMBL/GenBank/DDBJ databases">
        <title>Georgenia wutianyii sp. nov. and Georgenia *** sp. nov. isolated from plateau pika (Ochotona curzoniae) in the Qinghai-Tibet plateau of China.</title>
        <authorList>
            <person name="Tian Z."/>
        </authorList>
    </citation>
    <scope>NUCLEOTIDE SEQUENCE [LARGE SCALE GENOMIC DNA]</scope>
    <source>
        <strain evidence="1 2">Z446</strain>
    </source>
</reference>
<dbReference type="AlphaFoldDB" id="A0A552WSG5"/>
<keyword evidence="2" id="KW-1185">Reference proteome</keyword>
<comment type="caution">
    <text evidence="1">The sequence shown here is derived from an EMBL/GenBank/DDBJ whole genome shotgun (WGS) entry which is preliminary data.</text>
</comment>
<accession>A0A552WSG5</accession>
<name>A0A552WSG5_9MICO</name>
<evidence type="ECO:0000313" key="1">
    <source>
        <dbReference type="EMBL" id="TRW45303.1"/>
    </source>
</evidence>
<gene>
    <name evidence="1" type="ORF">FJ693_09985</name>
</gene>
<organism evidence="1 2">
    <name type="scientific">Georgenia yuyongxinii</name>
    <dbReference type="NCBI Taxonomy" id="2589797"/>
    <lineage>
        <taxon>Bacteria</taxon>
        <taxon>Bacillati</taxon>
        <taxon>Actinomycetota</taxon>
        <taxon>Actinomycetes</taxon>
        <taxon>Micrococcales</taxon>
        <taxon>Bogoriellaceae</taxon>
        <taxon>Georgenia</taxon>
    </lineage>
</organism>
<dbReference type="Proteomes" id="UP000318693">
    <property type="component" value="Unassembled WGS sequence"/>
</dbReference>
<protein>
    <submittedName>
        <fullName evidence="1">Uncharacterized protein</fullName>
    </submittedName>
</protein>